<sequence length="158" mass="17594">MYFLELTKSIPSELAVFILSAIPVVEVRGAVPLGLYLGISPVKVFILSVLGSALPILPVLFFLTFFTERLRKINIFDRFFGWLFERTRRKGKIIEDLELLGLTIFVAIPLPGTGVWTGCLAGHLFGLSYLKTFIACFVGTSIATFIMLLVSLGVIRFF</sequence>
<dbReference type="InterPro" id="IPR009577">
    <property type="entry name" value="Sm_multidrug_ex"/>
</dbReference>
<keyword evidence="1" id="KW-0812">Transmembrane</keyword>
<evidence type="ECO:0000256" key="1">
    <source>
        <dbReference type="SAM" id="Phobius"/>
    </source>
</evidence>
<evidence type="ECO:0008006" key="4">
    <source>
        <dbReference type="Google" id="ProtNLM"/>
    </source>
</evidence>
<keyword evidence="1" id="KW-1133">Transmembrane helix</keyword>
<feature type="transmembrane region" description="Helical" evidence="1">
    <location>
        <begin position="45"/>
        <end position="66"/>
    </location>
</feature>
<reference evidence="2 3" key="1">
    <citation type="journal article" date="2016" name="Nat. Commun.">
        <title>Thousands of microbial genomes shed light on interconnected biogeochemical processes in an aquifer system.</title>
        <authorList>
            <person name="Anantharaman K."/>
            <person name="Brown C.T."/>
            <person name="Hug L.A."/>
            <person name="Sharon I."/>
            <person name="Castelle C.J."/>
            <person name="Probst A.J."/>
            <person name="Thomas B.C."/>
            <person name="Singh A."/>
            <person name="Wilkins M.J."/>
            <person name="Karaoz U."/>
            <person name="Brodie E.L."/>
            <person name="Williams K.H."/>
            <person name="Hubbard S.S."/>
            <person name="Banfield J.F."/>
        </authorList>
    </citation>
    <scope>NUCLEOTIDE SEQUENCE [LARGE SCALE GENOMIC DNA]</scope>
</reference>
<organism evidence="2 3">
    <name type="scientific">candidate division WOR-1 bacterium RIFOXYB2_FULL_36_35</name>
    <dbReference type="NCBI Taxonomy" id="1802578"/>
    <lineage>
        <taxon>Bacteria</taxon>
        <taxon>Bacillati</taxon>
        <taxon>Saganbacteria</taxon>
    </lineage>
</organism>
<protein>
    <recommendedName>
        <fullName evidence="4">Ligand-binding protein SH3</fullName>
    </recommendedName>
</protein>
<dbReference type="Proteomes" id="UP000177905">
    <property type="component" value="Unassembled WGS sequence"/>
</dbReference>
<name>A0A1F4S8R1_UNCSA</name>
<accession>A0A1F4S8R1</accession>
<dbReference type="EMBL" id="MEUA01000002">
    <property type="protein sequence ID" value="OGC16791.1"/>
    <property type="molecule type" value="Genomic_DNA"/>
</dbReference>
<dbReference type="AlphaFoldDB" id="A0A1F4S8R1"/>
<keyword evidence="1" id="KW-0472">Membrane</keyword>
<dbReference type="Pfam" id="PF06695">
    <property type="entry name" value="Sm_multidrug_ex"/>
    <property type="match status" value="1"/>
</dbReference>
<feature type="transmembrane region" description="Helical" evidence="1">
    <location>
        <begin position="99"/>
        <end position="126"/>
    </location>
</feature>
<feature type="transmembrane region" description="Helical" evidence="1">
    <location>
        <begin position="132"/>
        <end position="155"/>
    </location>
</feature>
<comment type="caution">
    <text evidence="2">The sequence shown here is derived from an EMBL/GenBank/DDBJ whole genome shotgun (WGS) entry which is preliminary data.</text>
</comment>
<dbReference type="PANTHER" id="PTHR36007:SF2">
    <property type="entry name" value="TRANSPORT PROTEIN-RELATED"/>
    <property type="match status" value="1"/>
</dbReference>
<dbReference type="PANTHER" id="PTHR36007">
    <property type="entry name" value="TRANSPORT PROTEIN-RELATED"/>
    <property type="match status" value="1"/>
</dbReference>
<evidence type="ECO:0000313" key="2">
    <source>
        <dbReference type="EMBL" id="OGC16791.1"/>
    </source>
</evidence>
<proteinExistence type="predicted"/>
<evidence type="ECO:0000313" key="3">
    <source>
        <dbReference type="Proteomes" id="UP000177905"/>
    </source>
</evidence>
<gene>
    <name evidence="2" type="ORF">A2290_07900</name>
</gene>